<proteinExistence type="predicted"/>
<gene>
    <name evidence="1" type="ORF">PHACADRAFT_246603</name>
</gene>
<evidence type="ECO:0000313" key="2">
    <source>
        <dbReference type="Proteomes" id="UP000008370"/>
    </source>
</evidence>
<dbReference type="InParanoid" id="K5W9E6"/>
<dbReference type="RefSeq" id="XP_007390034.1">
    <property type="nucleotide sequence ID" value="XM_007389972.1"/>
</dbReference>
<dbReference type="OrthoDB" id="3256581at2759"/>
<sequence length="96" mass="10822">MQTTANADGSAITHVVMQCTLQELSKATGLRAEDAAFALAECGLLRHRTIRKMDTRADDEPPEEEEYTTVTREMVETVAKERNVKRMCMDLKHVLL</sequence>
<name>K5W9E6_PHACS</name>
<protein>
    <submittedName>
        <fullName evidence="1">Uncharacterized protein</fullName>
    </submittedName>
</protein>
<dbReference type="AlphaFoldDB" id="K5W9E6"/>
<dbReference type="STRING" id="650164.K5W9E6"/>
<evidence type="ECO:0000313" key="1">
    <source>
        <dbReference type="EMBL" id="EKM60583.1"/>
    </source>
</evidence>
<organism evidence="1 2">
    <name type="scientific">Phanerochaete carnosa (strain HHB-10118-sp)</name>
    <name type="common">White-rot fungus</name>
    <name type="synonym">Peniophora carnosa</name>
    <dbReference type="NCBI Taxonomy" id="650164"/>
    <lineage>
        <taxon>Eukaryota</taxon>
        <taxon>Fungi</taxon>
        <taxon>Dikarya</taxon>
        <taxon>Basidiomycota</taxon>
        <taxon>Agaricomycotina</taxon>
        <taxon>Agaricomycetes</taxon>
        <taxon>Polyporales</taxon>
        <taxon>Phanerochaetaceae</taxon>
        <taxon>Phanerochaete</taxon>
    </lineage>
</organism>
<dbReference type="HOGENOM" id="CLU_2360416_0_0_1"/>
<dbReference type="EMBL" id="JH930468">
    <property type="protein sequence ID" value="EKM60583.1"/>
    <property type="molecule type" value="Genomic_DNA"/>
</dbReference>
<dbReference type="KEGG" id="pco:PHACADRAFT_246603"/>
<accession>K5W9E6</accession>
<reference evidence="1 2" key="1">
    <citation type="journal article" date="2012" name="BMC Genomics">
        <title>Comparative genomics of the white-rot fungi, Phanerochaete carnosa and P. chrysosporium, to elucidate the genetic basis of the distinct wood types they colonize.</title>
        <authorList>
            <person name="Suzuki H."/>
            <person name="MacDonald J."/>
            <person name="Syed K."/>
            <person name="Salamov A."/>
            <person name="Hori C."/>
            <person name="Aerts A."/>
            <person name="Henrissat B."/>
            <person name="Wiebenga A."/>
            <person name="vanKuyk P.A."/>
            <person name="Barry K."/>
            <person name="Lindquist E."/>
            <person name="LaButti K."/>
            <person name="Lapidus A."/>
            <person name="Lucas S."/>
            <person name="Coutinho P."/>
            <person name="Gong Y."/>
            <person name="Samejima M."/>
            <person name="Mahadevan R."/>
            <person name="Abou-Zaid M."/>
            <person name="de Vries R.P."/>
            <person name="Igarashi K."/>
            <person name="Yadav J.S."/>
            <person name="Grigoriev I.V."/>
            <person name="Master E.R."/>
        </authorList>
    </citation>
    <scope>NUCLEOTIDE SEQUENCE [LARGE SCALE GENOMIC DNA]</scope>
    <source>
        <strain evidence="1 2">HHB-10118-sp</strain>
    </source>
</reference>
<dbReference type="GeneID" id="18913856"/>
<keyword evidence="2" id="KW-1185">Reference proteome</keyword>
<dbReference type="Proteomes" id="UP000008370">
    <property type="component" value="Unassembled WGS sequence"/>
</dbReference>